<feature type="region of interest" description="Disordered" evidence="1">
    <location>
        <begin position="1"/>
        <end position="85"/>
    </location>
</feature>
<sequence>MDQSDISDIRSGSQRQFISKRQHNSLPSSRNGHISDRKRQFHGENFHPRGIRLRKSLDTRGPNPLNEIIMAKNGRTPNLRNHMGEERSRFCKAVVQANTMNQRSNA</sequence>
<proteinExistence type="predicted"/>
<evidence type="ECO:0000313" key="3">
    <source>
        <dbReference type="Proteomes" id="UP000663760"/>
    </source>
</evidence>
<protein>
    <submittedName>
        <fullName evidence="2">Uncharacterized protein</fullName>
    </submittedName>
</protein>
<accession>A0A7I8KXI2</accession>
<keyword evidence="3" id="KW-1185">Reference proteome</keyword>
<feature type="compositionally biased region" description="Polar residues" evidence="1">
    <location>
        <begin position="1"/>
        <end position="17"/>
    </location>
</feature>
<name>A0A7I8KXI2_SPIIN</name>
<feature type="compositionally biased region" description="Basic and acidic residues" evidence="1">
    <location>
        <begin position="33"/>
        <end position="47"/>
    </location>
</feature>
<organism evidence="2 3">
    <name type="scientific">Spirodela intermedia</name>
    <name type="common">Intermediate duckweed</name>
    <dbReference type="NCBI Taxonomy" id="51605"/>
    <lineage>
        <taxon>Eukaryota</taxon>
        <taxon>Viridiplantae</taxon>
        <taxon>Streptophyta</taxon>
        <taxon>Embryophyta</taxon>
        <taxon>Tracheophyta</taxon>
        <taxon>Spermatophyta</taxon>
        <taxon>Magnoliopsida</taxon>
        <taxon>Liliopsida</taxon>
        <taxon>Araceae</taxon>
        <taxon>Lemnoideae</taxon>
        <taxon>Spirodela</taxon>
    </lineage>
</organism>
<evidence type="ECO:0000313" key="2">
    <source>
        <dbReference type="EMBL" id="CAA7402519.1"/>
    </source>
</evidence>
<gene>
    <name evidence="2" type="ORF">SI8410_09013197</name>
</gene>
<dbReference type="EMBL" id="LR746272">
    <property type="protein sequence ID" value="CAA7402519.1"/>
    <property type="molecule type" value="Genomic_DNA"/>
</dbReference>
<evidence type="ECO:0000256" key="1">
    <source>
        <dbReference type="SAM" id="MobiDB-lite"/>
    </source>
</evidence>
<dbReference type="AlphaFoldDB" id="A0A7I8KXI2"/>
<reference evidence="2" key="1">
    <citation type="submission" date="2020-02" db="EMBL/GenBank/DDBJ databases">
        <authorList>
            <person name="Scholz U."/>
            <person name="Mascher M."/>
            <person name="Fiebig A."/>
        </authorList>
    </citation>
    <scope>NUCLEOTIDE SEQUENCE</scope>
</reference>
<dbReference type="Proteomes" id="UP000663760">
    <property type="component" value="Chromosome 9"/>
</dbReference>